<evidence type="ECO:0000256" key="13">
    <source>
        <dbReference type="RuleBase" id="RU000461"/>
    </source>
</evidence>
<dbReference type="CDD" id="cd11063">
    <property type="entry name" value="CYP52"/>
    <property type="match status" value="1"/>
</dbReference>
<dbReference type="HOGENOM" id="CLU_001570_27_0_1"/>
<evidence type="ECO:0000313" key="16">
    <source>
        <dbReference type="Proteomes" id="UP000002762"/>
    </source>
</evidence>
<dbReference type="PROSITE" id="PS00086">
    <property type="entry name" value="CYTOCHROME_P450"/>
    <property type="match status" value="1"/>
</dbReference>
<dbReference type="InterPro" id="IPR002402">
    <property type="entry name" value="Cyt_P450_E_grp-II"/>
</dbReference>
<dbReference type="InterPro" id="IPR047146">
    <property type="entry name" value="Cyt_P450_E_CYP52_fungi"/>
</dbReference>
<dbReference type="InterPro" id="IPR036396">
    <property type="entry name" value="Cyt_P450_sf"/>
</dbReference>
<organism evidence="15 16">
    <name type="scientific">Beauveria bassiana (strain ARSEF 2860)</name>
    <name type="common">White muscardine disease fungus</name>
    <name type="synonym">Tritirachium shiotae</name>
    <dbReference type="NCBI Taxonomy" id="655819"/>
    <lineage>
        <taxon>Eukaryota</taxon>
        <taxon>Fungi</taxon>
        <taxon>Dikarya</taxon>
        <taxon>Ascomycota</taxon>
        <taxon>Pezizomycotina</taxon>
        <taxon>Sordariomycetes</taxon>
        <taxon>Hypocreomycetidae</taxon>
        <taxon>Hypocreales</taxon>
        <taxon>Cordycipitaceae</taxon>
        <taxon>Beauveria</taxon>
    </lineage>
</organism>
<comment type="subcellular location">
    <subcellularLocation>
        <location evidence="2">Membrane</location>
        <topology evidence="2">Single-pass membrane protein</topology>
    </subcellularLocation>
</comment>
<dbReference type="SUPFAM" id="SSF48264">
    <property type="entry name" value="Cytochrome P450"/>
    <property type="match status" value="1"/>
</dbReference>
<evidence type="ECO:0000256" key="12">
    <source>
        <dbReference type="PIRSR" id="PIRSR602402-1"/>
    </source>
</evidence>
<comment type="similarity">
    <text evidence="3 13">Belongs to the cytochrome P450 family.</text>
</comment>
<dbReference type="GeneID" id="19891148"/>
<dbReference type="PRINTS" id="PR00464">
    <property type="entry name" value="EP450II"/>
</dbReference>
<name>J5JHI3_BEAB2</name>
<dbReference type="PRINTS" id="PR00385">
    <property type="entry name" value="P450"/>
</dbReference>
<dbReference type="RefSeq" id="XP_008601455.1">
    <property type="nucleotide sequence ID" value="XM_008603233.1"/>
</dbReference>
<keyword evidence="9 12" id="KW-0408">Iron</keyword>
<keyword evidence="4 12" id="KW-0349">Heme</keyword>
<dbReference type="PANTHER" id="PTHR24287:SF1">
    <property type="entry name" value="P450, PUTATIVE (EUROFUNG)-RELATED"/>
    <property type="match status" value="1"/>
</dbReference>
<evidence type="ECO:0000256" key="6">
    <source>
        <dbReference type="ARBA" id="ARBA00022723"/>
    </source>
</evidence>
<evidence type="ECO:0000256" key="2">
    <source>
        <dbReference type="ARBA" id="ARBA00004167"/>
    </source>
</evidence>
<dbReference type="GO" id="GO:0005506">
    <property type="term" value="F:iron ion binding"/>
    <property type="evidence" value="ECO:0007669"/>
    <property type="project" value="InterPro"/>
</dbReference>
<dbReference type="InParanoid" id="J5JHI3"/>
<evidence type="ECO:0000256" key="3">
    <source>
        <dbReference type="ARBA" id="ARBA00010617"/>
    </source>
</evidence>
<dbReference type="PANTHER" id="PTHR24287">
    <property type="entry name" value="P450, PUTATIVE (EUROFUNG)-RELATED"/>
    <property type="match status" value="1"/>
</dbReference>
<dbReference type="GO" id="GO:0016712">
    <property type="term" value="F:oxidoreductase activity, acting on paired donors, with incorporation or reduction of molecular oxygen, reduced flavin or flavoprotein as one donor, and incorporation of one atom of oxygen"/>
    <property type="evidence" value="ECO:0007669"/>
    <property type="project" value="InterPro"/>
</dbReference>
<evidence type="ECO:0000313" key="15">
    <source>
        <dbReference type="EMBL" id="EJP62931.1"/>
    </source>
</evidence>
<dbReference type="AlphaFoldDB" id="J5JHI3"/>
<evidence type="ECO:0000256" key="8">
    <source>
        <dbReference type="ARBA" id="ARBA00023002"/>
    </source>
</evidence>
<dbReference type="Gene3D" id="1.10.630.10">
    <property type="entry name" value="Cytochrome P450"/>
    <property type="match status" value="1"/>
</dbReference>
<feature type="transmembrane region" description="Helical" evidence="14">
    <location>
        <begin position="6"/>
        <end position="25"/>
    </location>
</feature>
<dbReference type="PRINTS" id="PR01239">
    <property type="entry name" value="EP450IICYP52"/>
</dbReference>
<comment type="cofactor">
    <cofactor evidence="1 12">
        <name>heme</name>
        <dbReference type="ChEBI" id="CHEBI:30413"/>
    </cofactor>
</comment>
<keyword evidence="7 14" id="KW-1133">Transmembrane helix</keyword>
<keyword evidence="6 12" id="KW-0479">Metal-binding</keyword>
<evidence type="ECO:0000256" key="1">
    <source>
        <dbReference type="ARBA" id="ARBA00001971"/>
    </source>
</evidence>
<dbReference type="Pfam" id="PF00067">
    <property type="entry name" value="p450"/>
    <property type="match status" value="1"/>
</dbReference>
<dbReference type="InterPro" id="IPR002974">
    <property type="entry name" value="Cyt_P450_E_CYP52_ascomycetes"/>
</dbReference>
<dbReference type="InterPro" id="IPR001128">
    <property type="entry name" value="Cyt_P450"/>
</dbReference>
<dbReference type="Proteomes" id="UP000002762">
    <property type="component" value="Unassembled WGS sequence"/>
</dbReference>
<protein>
    <submittedName>
        <fullName evidence="15">Cytochrome P450 CYP52T1</fullName>
    </submittedName>
</protein>
<proteinExistence type="inferred from homology"/>
<keyword evidence="10 13" id="KW-0503">Monooxygenase</keyword>
<evidence type="ECO:0000256" key="7">
    <source>
        <dbReference type="ARBA" id="ARBA00022989"/>
    </source>
</evidence>
<dbReference type="InterPro" id="IPR017972">
    <property type="entry name" value="Cyt_P450_CS"/>
</dbReference>
<gene>
    <name evidence="15" type="ORF">BBA_08136</name>
</gene>
<keyword evidence="11 14" id="KW-0472">Membrane</keyword>
<keyword evidence="16" id="KW-1185">Reference proteome</keyword>
<evidence type="ECO:0000256" key="11">
    <source>
        <dbReference type="ARBA" id="ARBA00023136"/>
    </source>
</evidence>
<evidence type="ECO:0000256" key="4">
    <source>
        <dbReference type="ARBA" id="ARBA00022617"/>
    </source>
</evidence>
<sequence length="536" mass="59873">MPTLLAYWPIAAGIVTLYILQQLWIEYSHRQRARALGCKAPYLRQGKLPLSVDHLYRALTALKEDEFLNLEVRTHAEIPGGLSTFHQASLGRKILMTTDPENIKAMLATQFKDFGLGPIRYNVLEPLLGRGIFTSDGKDWQHSRAILRPQFSRTQISNLHVEEIHVQHLLNRLEQDAGGWTKEVNLAPLFFNLTLDSATEFLFGKSVNTQVLLGPNAKARVGGGGGGGGSEKAGDEAMEDWSSFGQAFDSANRSMTRRFLLMSFYYLHNPSSMHRDCAEVRRFADYYVQRALARSPARAAEEDGTEYVFLNELAKETRDPDVLRNQLLNILLAGRDTTAGLLGWATLRLARQPAAYAKLRAAVVADFGPYSATDTSRITFETLKACTHLQHVLSETLRLHPSVPANFRRALRDTTLPRGGGPDGQSPIYVRAGSEIAYSTNVMHRRPDLWGPDAAEFRPERWEGKKVGWEYLPFNGGPRICLGQQFALTEAAYVLVRLVQKYDLMENLDPSPVIKSNLTLTSSPVQTLVRLHEAAA</sequence>
<feature type="binding site" description="axial binding residue" evidence="12">
    <location>
        <position position="481"/>
    </location>
    <ligand>
        <name>heme</name>
        <dbReference type="ChEBI" id="CHEBI:30413"/>
    </ligand>
    <ligandPart>
        <name>Fe</name>
        <dbReference type="ChEBI" id="CHEBI:18248"/>
    </ligandPart>
</feature>
<accession>J5JHI3</accession>
<evidence type="ECO:0000256" key="9">
    <source>
        <dbReference type="ARBA" id="ARBA00023004"/>
    </source>
</evidence>
<dbReference type="OrthoDB" id="1470350at2759"/>
<dbReference type="STRING" id="655819.J5JHI3"/>
<evidence type="ECO:0000256" key="10">
    <source>
        <dbReference type="ARBA" id="ARBA00023033"/>
    </source>
</evidence>
<dbReference type="GO" id="GO:0020037">
    <property type="term" value="F:heme binding"/>
    <property type="evidence" value="ECO:0007669"/>
    <property type="project" value="InterPro"/>
</dbReference>
<dbReference type="EMBL" id="JH725180">
    <property type="protein sequence ID" value="EJP62931.1"/>
    <property type="molecule type" value="Genomic_DNA"/>
</dbReference>
<keyword evidence="5 14" id="KW-0812">Transmembrane</keyword>
<reference evidence="15 16" key="1">
    <citation type="journal article" date="2012" name="Sci. Rep.">
        <title>Genomic perspectives on the evolution of fungal entomopathogenicity in Beauveria bassiana.</title>
        <authorList>
            <person name="Xiao G."/>
            <person name="Ying S.H."/>
            <person name="Zheng P."/>
            <person name="Wang Z.L."/>
            <person name="Zhang S."/>
            <person name="Xie X.Q."/>
            <person name="Shang Y."/>
            <person name="St Leger R.J."/>
            <person name="Zhao G.P."/>
            <person name="Wang C."/>
            <person name="Feng M.G."/>
        </authorList>
    </citation>
    <scope>NUCLEOTIDE SEQUENCE [LARGE SCALE GENOMIC DNA]</scope>
    <source>
        <strain evidence="15 16">ARSEF 2860</strain>
    </source>
</reference>
<evidence type="ECO:0000256" key="5">
    <source>
        <dbReference type="ARBA" id="ARBA00022692"/>
    </source>
</evidence>
<keyword evidence="8 13" id="KW-0560">Oxidoreductase</keyword>
<evidence type="ECO:0000256" key="14">
    <source>
        <dbReference type="SAM" id="Phobius"/>
    </source>
</evidence>
<dbReference type="GO" id="GO:0016020">
    <property type="term" value="C:membrane"/>
    <property type="evidence" value="ECO:0007669"/>
    <property type="project" value="UniProtKB-SubCell"/>
</dbReference>